<dbReference type="GO" id="GO:0016422">
    <property type="term" value="F:mRNA (2'-O-methyladenosine-N6-)-methyltransferase activity"/>
    <property type="evidence" value="ECO:0007669"/>
    <property type="project" value="InterPro"/>
</dbReference>
<evidence type="ECO:0000259" key="1">
    <source>
        <dbReference type="Pfam" id="PF12237"/>
    </source>
</evidence>
<reference evidence="2" key="1">
    <citation type="submission" date="2020-04" db="EMBL/GenBank/DDBJ databases">
        <authorList>
            <person name="Neveu A P."/>
        </authorList>
    </citation>
    <scope>NUCLEOTIDE SEQUENCE</scope>
    <source>
        <tissue evidence="2">Whole embryo</tissue>
    </source>
</reference>
<name>A0A6F9DNZ3_9ASCI</name>
<dbReference type="InterPro" id="IPR022035">
    <property type="entry name" value="PCIF1_WW"/>
</dbReference>
<dbReference type="PANTHER" id="PTHR21727:SF0">
    <property type="entry name" value="MRNA (2'-O-METHYLADENOSINE-N(6)-)-METHYLTRANSFERASE"/>
    <property type="match status" value="1"/>
</dbReference>
<feature type="domain" description="PCIF1 WW" evidence="1">
    <location>
        <begin position="287"/>
        <end position="462"/>
    </location>
</feature>
<dbReference type="GO" id="GO:0099122">
    <property type="term" value="F:RNA polymerase II C-terminal domain binding"/>
    <property type="evidence" value="ECO:0007669"/>
    <property type="project" value="InterPro"/>
</dbReference>
<dbReference type="GO" id="GO:0005634">
    <property type="term" value="C:nucleus"/>
    <property type="evidence" value="ECO:0007669"/>
    <property type="project" value="TreeGrafter"/>
</dbReference>
<dbReference type="InterPro" id="IPR039881">
    <property type="entry name" value="PCIF1-like"/>
</dbReference>
<sequence length="513" mass="59360">MVEINSENQDFSISGSLWDFYIEPNALVIEGAPCTLLPPIPEVELLRAKVVKEMREHYHSLCVSHEGIDAPAESFNRWIMERKVFDTGFEPLLPSKCREDVSPAMFREIIHDIPIRLSKIKNVSDARRNLFQYAEGARKLLERRGVDFESSKIVKWHTDETLKWLRKDQNASLEDYLNQLHRLRRECGPYLTKVSTPSVEDICKKMYYMSQEKSKLILDKHLSILRQCNINLPNPVQPNGNIVSVRPTMLICPSPALGDISVVKEKGIVSLNYHSDMVKLNVIHYQKLESLYRLSCKDDPKMELIHARMWCLLQRYHTFFGPNQYEGIMLHGSLPTAVFKCLNEEFGVSMECFASPLNCYYKHYLSAFADTDSYFGSSGPVMQFFPVQGSFEANPPFCEELMEAMVEHFEKLLAQSNSPLSFIIFIPEWRDPTPLSILRMESSRYKRKQVLIPAFEHQYRSGLQHVTSIAKEVYFKAVHGTMVFFLQNSEGFAKWPPTQDRLRNLFRAFCPDT</sequence>
<evidence type="ECO:0000313" key="2">
    <source>
        <dbReference type="EMBL" id="CAB3264703.1"/>
    </source>
</evidence>
<accession>A0A6F9DNZ3</accession>
<dbReference type="Pfam" id="PF12237">
    <property type="entry name" value="PCIF1_WW"/>
    <property type="match status" value="1"/>
</dbReference>
<gene>
    <name evidence="2" type="primary">Pcif1</name>
</gene>
<protein>
    <submittedName>
        <fullName evidence="2">Phosphorylated CTD-interacting factor 1-like</fullName>
    </submittedName>
</protein>
<organism evidence="2">
    <name type="scientific">Phallusia mammillata</name>
    <dbReference type="NCBI Taxonomy" id="59560"/>
    <lineage>
        <taxon>Eukaryota</taxon>
        <taxon>Metazoa</taxon>
        <taxon>Chordata</taxon>
        <taxon>Tunicata</taxon>
        <taxon>Ascidiacea</taxon>
        <taxon>Phlebobranchia</taxon>
        <taxon>Ascidiidae</taxon>
        <taxon>Phallusia</taxon>
    </lineage>
</organism>
<dbReference type="PANTHER" id="PTHR21727">
    <property type="entry name" value="PHOSPHORYLATED CTD INTERACTING FACTOR 1"/>
    <property type="match status" value="1"/>
</dbReference>
<dbReference type="EMBL" id="LR788841">
    <property type="protein sequence ID" value="CAB3264703.1"/>
    <property type="molecule type" value="mRNA"/>
</dbReference>
<proteinExistence type="evidence at transcript level"/>
<dbReference type="AlphaFoldDB" id="A0A6F9DNZ3"/>